<proteinExistence type="predicted"/>
<dbReference type="Gene3D" id="2.30.280.10">
    <property type="entry name" value="SRA-YDG"/>
    <property type="match status" value="1"/>
</dbReference>
<dbReference type="Proteomes" id="UP000092154">
    <property type="component" value="Unassembled WGS sequence"/>
</dbReference>
<reference evidence="4 5" key="1">
    <citation type="submission" date="2016-06" db="EMBL/GenBank/DDBJ databases">
        <title>Comparative genomics of the ectomycorrhizal sister species Rhizopogon vinicolor and Rhizopogon vesiculosus (Basidiomycota: Boletales) reveals a divergence of the mating type B locus.</title>
        <authorList>
            <consortium name="DOE Joint Genome Institute"/>
            <person name="Mujic A.B."/>
            <person name="Kuo A."/>
            <person name="Tritt A."/>
            <person name="Lipzen A."/>
            <person name="Chen C."/>
            <person name="Johnson J."/>
            <person name="Sharma A."/>
            <person name="Barry K."/>
            <person name="Grigoriev I.V."/>
            <person name="Spatafora J.W."/>
        </authorList>
    </citation>
    <scope>NUCLEOTIDE SEQUENCE [LARGE SCALE GENOMIC DNA]</scope>
    <source>
        <strain evidence="4 5">AM-OR11-026</strain>
    </source>
</reference>
<feature type="domain" description="YDG" evidence="3">
    <location>
        <begin position="8"/>
        <end position="150"/>
    </location>
</feature>
<dbReference type="GO" id="GO:0016567">
    <property type="term" value="P:protein ubiquitination"/>
    <property type="evidence" value="ECO:0007669"/>
    <property type="project" value="TreeGrafter"/>
</dbReference>
<sequence length="180" mass="19839">MTSKGRTFGHNGVDVGTIFKTKAAARKAGIHAAEQGGIHGDQHLGAFSVCLSKGYEDNIDNGNIIIYVGSGGRDVHGDQIHDQSFEHSYNKSLFISSQTKRPVRVVRGATDKSYYAPTTGYRYDGLYVVDEANLEKGNKGFNMCTFKLRRIEEEGQKPIPTKSTLTLKKMTKMMKSARST</sequence>
<dbReference type="STRING" id="1314800.A0A1B7MYC5"/>
<dbReference type="AlphaFoldDB" id="A0A1B7MYC5"/>
<evidence type="ECO:0000313" key="5">
    <source>
        <dbReference type="Proteomes" id="UP000092154"/>
    </source>
</evidence>
<dbReference type="SMART" id="SM00466">
    <property type="entry name" value="SRA"/>
    <property type="match status" value="1"/>
</dbReference>
<evidence type="ECO:0000256" key="1">
    <source>
        <dbReference type="ARBA" id="ARBA00023242"/>
    </source>
</evidence>
<protein>
    <submittedName>
        <fullName evidence="4">SRA-YDG protein</fullName>
    </submittedName>
</protein>
<keyword evidence="5" id="KW-1185">Reference proteome</keyword>
<dbReference type="PANTHER" id="PTHR14140">
    <property type="entry name" value="E3 UBIQUITIN-PROTEIN LIGASE UHRF-RELATED"/>
    <property type="match status" value="1"/>
</dbReference>
<dbReference type="PROSITE" id="PS51015">
    <property type="entry name" value="YDG"/>
    <property type="match status" value="1"/>
</dbReference>
<dbReference type="OrthoDB" id="2270193at2759"/>
<dbReference type="EMBL" id="KV448341">
    <property type="protein sequence ID" value="OAX37610.1"/>
    <property type="molecule type" value="Genomic_DNA"/>
</dbReference>
<dbReference type="InterPro" id="IPR036987">
    <property type="entry name" value="SRA-YDG_sf"/>
</dbReference>
<dbReference type="InterPro" id="IPR003105">
    <property type="entry name" value="SRA_YDG"/>
</dbReference>
<name>A0A1B7MYC5_9AGAM</name>
<dbReference type="InParanoid" id="A0A1B7MYC5"/>
<evidence type="ECO:0000259" key="3">
    <source>
        <dbReference type="PROSITE" id="PS51015"/>
    </source>
</evidence>
<evidence type="ECO:0000256" key="2">
    <source>
        <dbReference type="PROSITE-ProRule" id="PRU00358"/>
    </source>
</evidence>
<comment type="subcellular location">
    <subcellularLocation>
        <location evidence="2">Nucleus</location>
    </subcellularLocation>
</comment>
<dbReference type="Pfam" id="PF02182">
    <property type="entry name" value="SAD_SRA"/>
    <property type="match status" value="1"/>
</dbReference>
<dbReference type="PANTHER" id="PTHR14140:SF27">
    <property type="entry name" value="OS04G0289800 PROTEIN"/>
    <property type="match status" value="1"/>
</dbReference>
<dbReference type="GO" id="GO:0005634">
    <property type="term" value="C:nucleus"/>
    <property type="evidence" value="ECO:0007669"/>
    <property type="project" value="UniProtKB-SubCell"/>
</dbReference>
<organism evidence="4 5">
    <name type="scientific">Rhizopogon vinicolor AM-OR11-026</name>
    <dbReference type="NCBI Taxonomy" id="1314800"/>
    <lineage>
        <taxon>Eukaryota</taxon>
        <taxon>Fungi</taxon>
        <taxon>Dikarya</taxon>
        <taxon>Basidiomycota</taxon>
        <taxon>Agaricomycotina</taxon>
        <taxon>Agaricomycetes</taxon>
        <taxon>Agaricomycetidae</taxon>
        <taxon>Boletales</taxon>
        <taxon>Suillineae</taxon>
        <taxon>Rhizopogonaceae</taxon>
        <taxon>Rhizopogon</taxon>
    </lineage>
</organism>
<dbReference type="InterPro" id="IPR015947">
    <property type="entry name" value="PUA-like_sf"/>
</dbReference>
<keyword evidence="1 2" id="KW-0539">Nucleus</keyword>
<dbReference type="InterPro" id="IPR045134">
    <property type="entry name" value="UHRF1/2-like"/>
</dbReference>
<evidence type="ECO:0000313" key="4">
    <source>
        <dbReference type="EMBL" id="OAX37610.1"/>
    </source>
</evidence>
<dbReference type="SUPFAM" id="SSF88697">
    <property type="entry name" value="PUA domain-like"/>
    <property type="match status" value="1"/>
</dbReference>
<dbReference type="GO" id="GO:0061630">
    <property type="term" value="F:ubiquitin protein ligase activity"/>
    <property type="evidence" value="ECO:0007669"/>
    <property type="project" value="TreeGrafter"/>
</dbReference>
<gene>
    <name evidence="4" type="ORF">K503DRAFT_719510</name>
</gene>
<dbReference type="GO" id="GO:0044027">
    <property type="term" value="P:negative regulation of gene expression via chromosomal CpG island methylation"/>
    <property type="evidence" value="ECO:0007669"/>
    <property type="project" value="TreeGrafter"/>
</dbReference>
<accession>A0A1B7MYC5</accession>